<gene>
    <name evidence="2" type="ORF">C481_20561</name>
</gene>
<comment type="caution">
    <text evidence="2">The sequence shown here is derived from an EMBL/GenBank/DDBJ whole genome shotgun (WGS) entry which is preliminary data.</text>
</comment>
<sequence>MVKEIGIRLERVFDHQPAYPRLIVTSILVNLLYRAYFYWFIKSNSDAWTLMISCVEQFLKSECSSYFVVFLSAHWISIYYEGERYIGEYLTILRQFKPNN</sequence>
<keyword evidence="3" id="KW-1185">Reference proteome</keyword>
<keyword evidence="1" id="KW-0812">Transmembrane</keyword>
<keyword evidence="1" id="KW-0472">Membrane</keyword>
<reference evidence="2 3" key="1">
    <citation type="journal article" date="2014" name="PLoS Genet.">
        <title>Phylogenetically driven sequencing of extremely halophilic archaea reveals strategies for static and dynamic osmo-response.</title>
        <authorList>
            <person name="Becker E.A."/>
            <person name="Seitzer P.M."/>
            <person name="Tritt A."/>
            <person name="Larsen D."/>
            <person name="Krusor M."/>
            <person name="Yao A.I."/>
            <person name="Wu D."/>
            <person name="Madern D."/>
            <person name="Eisen J.A."/>
            <person name="Darling A.E."/>
            <person name="Facciotti M.T."/>
        </authorList>
    </citation>
    <scope>NUCLEOTIDE SEQUENCE [LARGE SCALE GENOMIC DNA]</scope>
    <source>
        <strain evidence="2 3">DSM 12278</strain>
    </source>
</reference>
<evidence type="ECO:0000313" key="2">
    <source>
        <dbReference type="EMBL" id="ELY97198.1"/>
    </source>
</evidence>
<proteinExistence type="predicted"/>
<evidence type="ECO:0000313" key="3">
    <source>
        <dbReference type="Proteomes" id="UP000011554"/>
    </source>
</evidence>
<accession>M0AII2</accession>
<organism evidence="2 3">
    <name type="scientific">Natrialba asiatica (strain ATCC 700177 / DSM 12278 / JCM 9576 / FERM P-10747 / NBRC 102637 / 172P1)</name>
    <dbReference type="NCBI Taxonomy" id="29540"/>
    <lineage>
        <taxon>Archaea</taxon>
        <taxon>Methanobacteriati</taxon>
        <taxon>Methanobacteriota</taxon>
        <taxon>Stenosarchaea group</taxon>
        <taxon>Halobacteria</taxon>
        <taxon>Halobacteriales</taxon>
        <taxon>Natrialbaceae</taxon>
        <taxon>Natrialba</taxon>
    </lineage>
</organism>
<keyword evidence="1" id="KW-1133">Transmembrane helix</keyword>
<evidence type="ECO:0000256" key="1">
    <source>
        <dbReference type="SAM" id="Phobius"/>
    </source>
</evidence>
<dbReference type="AlphaFoldDB" id="M0AII2"/>
<dbReference type="EMBL" id="AOIO01000046">
    <property type="protein sequence ID" value="ELY97198.1"/>
    <property type="molecule type" value="Genomic_DNA"/>
</dbReference>
<protein>
    <submittedName>
        <fullName evidence="2">Uncharacterized protein</fullName>
    </submittedName>
</protein>
<dbReference type="Proteomes" id="UP000011554">
    <property type="component" value="Unassembled WGS sequence"/>
</dbReference>
<feature type="transmembrane region" description="Helical" evidence="1">
    <location>
        <begin position="21"/>
        <end position="41"/>
    </location>
</feature>
<name>M0AII2_NATA1</name>